<dbReference type="Pfam" id="PF22434">
    <property type="entry name" value="PilW_C"/>
    <property type="match status" value="1"/>
</dbReference>
<dbReference type="Pfam" id="PF07963">
    <property type="entry name" value="N_methyl"/>
    <property type="match status" value="1"/>
</dbReference>
<keyword evidence="1" id="KW-0488">Methylation</keyword>
<keyword evidence="2" id="KW-0472">Membrane</keyword>
<dbReference type="GO" id="GO:0015627">
    <property type="term" value="C:type II protein secretion system complex"/>
    <property type="evidence" value="ECO:0007669"/>
    <property type="project" value="InterPro"/>
</dbReference>
<protein>
    <submittedName>
        <fullName evidence="3">General secretion pathway protein G</fullName>
    </submittedName>
</protein>
<evidence type="ECO:0000256" key="1">
    <source>
        <dbReference type="ARBA" id="ARBA00022481"/>
    </source>
</evidence>
<dbReference type="SUPFAM" id="SSF54523">
    <property type="entry name" value="Pili subunits"/>
    <property type="match status" value="1"/>
</dbReference>
<evidence type="ECO:0000313" key="4">
    <source>
        <dbReference type="Proteomes" id="UP000184447"/>
    </source>
</evidence>
<dbReference type="STRING" id="1121316.SAMN02745207_00395"/>
<gene>
    <name evidence="3" type="ORF">SAMN02745207_00395</name>
</gene>
<proteinExistence type="predicted"/>
<feature type="transmembrane region" description="Helical" evidence="2">
    <location>
        <begin position="12"/>
        <end position="31"/>
    </location>
</feature>
<organism evidence="3 4">
    <name type="scientific">Clostridium grantii DSM 8605</name>
    <dbReference type="NCBI Taxonomy" id="1121316"/>
    <lineage>
        <taxon>Bacteria</taxon>
        <taxon>Bacillati</taxon>
        <taxon>Bacillota</taxon>
        <taxon>Clostridia</taxon>
        <taxon>Eubacteriales</taxon>
        <taxon>Clostridiaceae</taxon>
        <taxon>Clostridium</taxon>
    </lineage>
</organism>
<dbReference type="Gene3D" id="3.30.700.10">
    <property type="entry name" value="Glycoprotein, Type 4 Pilin"/>
    <property type="match status" value="1"/>
</dbReference>
<dbReference type="NCBIfam" id="TIGR02532">
    <property type="entry name" value="IV_pilin_GFxxxE"/>
    <property type="match status" value="1"/>
</dbReference>
<dbReference type="OrthoDB" id="1807046at2"/>
<dbReference type="InterPro" id="IPR045584">
    <property type="entry name" value="Pilin-like"/>
</dbReference>
<dbReference type="PROSITE" id="PS00409">
    <property type="entry name" value="PROKAR_NTER_METHYL"/>
    <property type="match status" value="1"/>
</dbReference>
<dbReference type="RefSeq" id="WP_073336434.1">
    <property type="nucleotide sequence ID" value="NZ_FQXM01000002.1"/>
</dbReference>
<accession>A0A1M5R070</accession>
<reference evidence="3 4" key="1">
    <citation type="submission" date="2016-11" db="EMBL/GenBank/DDBJ databases">
        <authorList>
            <person name="Jaros S."/>
            <person name="Januszkiewicz K."/>
            <person name="Wedrychowicz H."/>
        </authorList>
    </citation>
    <scope>NUCLEOTIDE SEQUENCE [LARGE SCALE GENOMIC DNA]</scope>
    <source>
        <strain evidence="3 4">DSM 8605</strain>
    </source>
</reference>
<evidence type="ECO:0000256" key="2">
    <source>
        <dbReference type="SAM" id="Phobius"/>
    </source>
</evidence>
<name>A0A1M5R070_9CLOT</name>
<keyword evidence="4" id="KW-1185">Reference proteome</keyword>
<dbReference type="AlphaFoldDB" id="A0A1M5R070"/>
<dbReference type="Proteomes" id="UP000184447">
    <property type="component" value="Unassembled WGS sequence"/>
</dbReference>
<dbReference type="PRINTS" id="PR00813">
    <property type="entry name" value="BCTERIALGSPG"/>
</dbReference>
<dbReference type="EMBL" id="FQXM01000002">
    <property type="protein sequence ID" value="SHH19541.1"/>
    <property type="molecule type" value="Genomic_DNA"/>
</dbReference>
<keyword evidence="2" id="KW-1133">Transmembrane helix</keyword>
<dbReference type="InterPro" id="IPR012902">
    <property type="entry name" value="N_methyl_site"/>
</dbReference>
<sequence>MQKNNARKKGFTLIELIIVISILGILSFVAIPKFTDYIKLSKASKVIVDCRVLEEACNFHYVDTGAWPKINNHNYTNKEELLDTSTTHPTGWNGPYLEFWPLNPFNEKSNAKNDSNDDYQLDTRTINSKSFLCIEISLQEYDEEIITYMDKEFDDSDGANSGNFRWENKNRWPIYIINNLN</sequence>
<dbReference type="GO" id="GO:0015628">
    <property type="term" value="P:protein secretion by the type II secretion system"/>
    <property type="evidence" value="ECO:0007669"/>
    <property type="project" value="InterPro"/>
</dbReference>
<dbReference type="InterPro" id="IPR000983">
    <property type="entry name" value="Bac_GSPG_pilin"/>
</dbReference>
<keyword evidence="2" id="KW-0812">Transmembrane</keyword>
<evidence type="ECO:0000313" key="3">
    <source>
        <dbReference type="EMBL" id="SHH19541.1"/>
    </source>
</evidence>